<accession>A0A8H9DAT5</accession>
<organism evidence="3 4">
    <name type="scientific">Nitrosomonas nitrosa</name>
    <dbReference type="NCBI Taxonomy" id="52442"/>
    <lineage>
        <taxon>Bacteria</taxon>
        <taxon>Pseudomonadati</taxon>
        <taxon>Pseudomonadota</taxon>
        <taxon>Betaproteobacteria</taxon>
        <taxon>Nitrosomonadales</taxon>
        <taxon>Nitrosomonadaceae</taxon>
        <taxon>Nitrosomonas</taxon>
    </lineage>
</organism>
<gene>
    <name evidence="3" type="ORF">NMYAN_40104</name>
</gene>
<dbReference type="PANTHER" id="PTHR36505:SF1">
    <property type="entry name" value="BLR1072 PROTEIN"/>
    <property type="match status" value="1"/>
</dbReference>
<dbReference type="InterPro" id="IPR027275">
    <property type="entry name" value="PRC-brl_dom"/>
</dbReference>
<protein>
    <submittedName>
        <fullName evidence="3">PRC-barrel domain-containing protein</fullName>
    </submittedName>
</protein>
<dbReference type="EMBL" id="CAJNAP010000034">
    <property type="protein sequence ID" value="CAE6512351.1"/>
    <property type="molecule type" value="Genomic_DNA"/>
</dbReference>
<reference evidence="3" key="1">
    <citation type="submission" date="2021-02" db="EMBL/GenBank/DDBJ databases">
        <authorList>
            <person name="Han P."/>
        </authorList>
    </citation>
    <scope>NUCLEOTIDE SEQUENCE</scope>
    <source>
        <strain evidence="3">Nitrosomonas nitrosa 18-3D</strain>
    </source>
</reference>
<feature type="domain" description="PRC-barrel" evidence="2">
    <location>
        <begin position="181"/>
        <end position="255"/>
    </location>
</feature>
<evidence type="ECO:0000259" key="2">
    <source>
        <dbReference type="Pfam" id="PF05239"/>
    </source>
</evidence>
<sequence length="265" mass="29232">MIYSKFLLNLTSTIGLSFLLTCVSVYADDKRDLEKTGNSAKNDTARTYDEAAHVKLGPANLAYDINAQKLIDMNVIGQNGNTLGEIQDLVLSHNEIISYAIVSVGGILGVSEKLVAIPFHDLNINKTEEKVAINLTEKQLEELPEFKFEYIGDRNYQTNDRPTTSSADSKYNVANTDYDINAKKLFGMNVVDPSGKKLGELNDLLLSKSEKVIHAIVSTGGMLGMGKKLIAVPFHSLQVNKTDEKIILNVTEKQLEQAADFKFTN</sequence>
<dbReference type="InterPro" id="IPR011033">
    <property type="entry name" value="PRC_barrel-like_sf"/>
</dbReference>
<evidence type="ECO:0000313" key="3">
    <source>
        <dbReference type="EMBL" id="CAE6512351.1"/>
    </source>
</evidence>
<evidence type="ECO:0000256" key="1">
    <source>
        <dbReference type="SAM" id="SignalP"/>
    </source>
</evidence>
<keyword evidence="1" id="KW-0732">Signal</keyword>
<feature type="chain" id="PRO_5034568617" evidence="1">
    <location>
        <begin position="28"/>
        <end position="265"/>
    </location>
</feature>
<name>A0A8H9DAT5_9PROT</name>
<dbReference type="AlphaFoldDB" id="A0A8H9DAT5"/>
<dbReference type="SUPFAM" id="SSF50346">
    <property type="entry name" value="PRC-barrel domain"/>
    <property type="match status" value="2"/>
</dbReference>
<comment type="caution">
    <text evidence="3">The sequence shown here is derived from an EMBL/GenBank/DDBJ whole genome shotgun (WGS) entry which is preliminary data.</text>
</comment>
<dbReference type="Proteomes" id="UP000601736">
    <property type="component" value="Unassembled WGS sequence"/>
</dbReference>
<feature type="domain" description="PRC-barrel" evidence="2">
    <location>
        <begin position="66"/>
        <end position="139"/>
    </location>
</feature>
<dbReference type="PANTHER" id="PTHR36505">
    <property type="entry name" value="BLR1072 PROTEIN"/>
    <property type="match status" value="1"/>
</dbReference>
<dbReference type="RefSeq" id="WP_204800197.1">
    <property type="nucleotide sequence ID" value="NZ_CAJNAP010000034.1"/>
</dbReference>
<evidence type="ECO:0000313" key="4">
    <source>
        <dbReference type="Proteomes" id="UP000601736"/>
    </source>
</evidence>
<dbReference type="Pfam" id="PF05239">
    <property type="entry name" value="PRC"/>
    <property type="match status" value="2"/>
</dbReference>
<proteinExistence type="predicted"/>
<dbReference type="Gene3D" id="2.30.30.240">
    <property type="entry name" value="PRC-barrel domain"/>
    <property type="match status" value="2"/>
</dbReference>
<feature type="signal peptide" evidence="1">
    <location>
        <begin position="1"/>
        <end position="27"/>
    </location>
</feature>